<dbReference type="RefSeq" id="WP_078784354.1">
    <property type="nucleotide sequence ID" value="NZ_CAKVTM010000005.1"/>
</dbReference>
<dbReference type="STRING" id="745368.SAMN02745178_01418"/>
<dbReference type="EMBL" id="FUYF01000006">
    <property type="protein sequence ID" value="SKA84473.1"/>
    <property type="molecule type" value="Genomic_DNA"/>
</dbReference>
<accession>A0A1T4X496</accession>
<reference evidence="1 2" key="1">
    <citation type="submission" date="2017-02" db="EMBL/GenBank/DDBJ databases">
        <authorList>
            <person name="Peterson S.W."/>
        </authorList>
    </citation>
    <scope>NUCLEOTIDE SEQUENCE [LARGE SCALE GENOMIC DNA]</scope>
    <source>
        <strain evidence="1 2">ATCC 27749</strain>
    </source>
</reference>
<protein>
    <submittedName>
        <fullName evidence="1">Uncharacterized protein</fullName>
    </submittedName>
</protein>
<evidence type="ECO:0000313" key="1">
    <source>
        <dbReference type="EMBL" id="SKA84473.1"/>
    </source>
</evidence>
<evidence type="ECO:0000313" key="2">
    <source>
        <dbReference type="Proteomes" id="UP000190286"/>
    </source>
</evidence>
<proteinExistence type="predicted"/>
<dbReference type="GeneID" id="93337885"/>
<sequence length="187" mass="21179">MKKQSLNALAASYRADLLYYIERAKLGKCPPHWQAYCFGEIAAAKGTDAYPEDGDALLDELHRLVDTVPQITNREESAAEIAAYRGQMLFYFDRDYYTLAELVRLPDRKKYGACVYIDADGSRQDRPGYANDIALQVDEWRRENGIPFDKSTIAASPSEVDGGEFDTMDEALRYLYTCLNFPDSVLC</sequence>
<organism evidence="1 2">
    <name type="scientific">Gemmiger formicilis</name>
    <dbReference type="NCBI Taxonomy" id="745368"/>
    <lineage>
        <taxon>Bacteria</taxon>
        <taxon>Bacillati</taxon>
        <taxon>Bacillota</taxon>
        <taxon>Clostridia</taxon>
        <taxon>Eubacteriales</taxon>
        <taxon>Gemmiger</taxon>
    </lineage>
</organism>
<name>A0A1T4X496_9FIRM</name>
<gene>
    <name evidence="1" type="ORF">SAMN02745178_01418</name>
</gene>
<dbReference type="AlphaFoldDB" id="A0A1T4X496"/>
<keyword evidence="2" id="KW-1185">Reference proteome</keyword>
<dbReference type="Proteomes" id="UP000190286">
    <property type="component" value="Unassembled WGS sequence"/>
</dbReference>